<keyword evidence="4 12" id="KW-0138">CF(0)</keyword>
<evidence type="ECO:0000256" key="10">
    <source>
        <dbReference type="ARBA" id="ARBA00023136"/>
    </source>
</evidence>
<feature type="transmembrane region" description="Helical" evidence="13">
    <location>
        <begin position="6"/>
        <end position="26"/>
    </location>
</feature>
<dbReference type="Pfam" id="PF00895">
    <property type="entry name" value="ATP-synt_8"/>
    <property type="match status" value="1"/>
</dbReference>
<reference evidence="14" key="1">
    <citation type="journal article" date="2018" name="Conserv Genet Resour">
        <title>The complete mitochondrial genome of the vulnerable megophryid frog Oreolalax rhodostigmatus (Anura, Megophryidae).</title>
        <authorList>
            <person name="Zhao Y."/>
            <person name="Chen J."/>
            <person name="Wang Z."/>
            <person name="Zhang Z."/>
            <person name="Wu M."/>
            <person name="Yang L."/>
        </authorList>
    </citation>
    <scope>NUCLEOTIDE SEQUENCE</scope>
</reference>
<keyword evidence="5 12" id="KW-0812">Transmembrane</keyword>
<dbReference type="GO" id="GO:0031966">
    <property type="term" value="C:mitochondrial membrane"/>
    <property type="evidence" value="ECO:0007669"/>
    <property type="project" value="UniProtKB-SubCell"/>
</dbReference>
<dbReference type="EMBL" id="MF770485">
    <property type="protein sequence ID" value="AVY52074.1"/>
    <property type="molecule type" value="Genomic_DNA"/>
</dbReference>
<protein>
    <recommendedName>
        <fullName evidence="12">ATP synthase complex subunit 8</fullName>
    </recommendedName>
</protein>
<comment type="similarity">
    <text evidence="2 12">Belongs to the ATPase protein 8 family.</text>
</comment>
<evidence type="ECO:0000256" key="4">
    <source>
        <dbReference type="ARBA" id="ARBA00022547"/>
    </source>
</evidence>
<evidence type="ECO:0000256" key="2">
    <source>
        <dbReference type="ARBA" id="ARBA00008892"/>
    </source>
</evidence>
<keyword evidence="6 12" id="KW-0375">Hydrogen ion transport</keyword>
<evidence type="ECO:0000256" key="5">
    <source>
        <dbReference type="ARBA" id="ARBA00022692"/>
    </source>
</evidence>
<evidence type="ECO:0000256" key="1">
    <source>
        <dbReference type="ARBA" id="ARBA00004304"/>
    </source>
</evidence>
<evidence type="ECO:0000256" key="8">
    <source>
        <dbReference type="ARBA" id="ARBA00023065"/>
    </source>
</evidence>
<dbReference type="GO" id="GO:0015078">
    <property type="term" value="F:proton transmembrane transporter activity"/>
    <property type="evidence" value="ECO:0007669"/>
    <property type="project" value="InterPro"/>
</dbReference>
<gene>
    <name evidence="14" type="primary">ATP8</name>
</gene>
<dbReference type="GO" id="GO:0045259">
    <property type="term" value="C:proton-transporting ATP synthase complex"/>
    <property type="evidence" value="ECO:0007669"/>
    <property type="project" value="UniProtKB-KW"/>
</dbReference>
<dbReference type="AlphaFoldDB" id="A0A343W7G0"/>
<evidence type="ECO:0000256" key="9">
    <source>
        <dbReference type="ARBA" id="ARBA00023128"/>
    </source>
</evidence>
<keyword evidence="8 12" id="KW-0406">Ion transport</keyword>
<geneLocation type="mitochondrion" evidence="14"/>
<keyword evidence="9 12" id="KW-0496">Mitochondrion</keyword>
<keyword evidence="7 13" id="KW-1133">Transmembrane helix</keyword>
<organism evidence="14">
    <name type="scientific">Oreolalax rhodostigmatus</name>
    <name type="common">red-spotted toothed toad</name>
    <dbReference type="NCBI Taxonomy" id="265045"/>
    <lineage>
        <taxon>Eukaryota</taxon>
        <taxon>Metazoa</taxon>
        <taxon>Chordata</taxon>
        <taxon>Craniata</taxon>
        <taxon>Vertebrata</taxon>
        <taxon>Euteleostomi</taxon>
        <taxon>Amphibia</taxon>
        <taxon>Batrachia</taxon>
        <taxon>Anura</taxon>
        <taxon>Pelobatoidea</taxon>
        <taxon>Megophryidae</taxon>
        <taxon>Oreolalax</taxon>
    </lineage>
</organism>
<dbReference type="GO" id="GO:0015986">
    <property type="term" value="P:proton motive force-driven ATP synthesis"/>
    <property type="evidence" value="ECO:0007669"/>
    <property type="project" value="InterPro"/>
</dbReference>
<evidence type="ECO:0000256" key="11">
    <source>
        <dbReference type="ARBA" id="ARBA00023310"/>
    </source>
</evidence>
<comment type="subcellular location">
    <subcellularLocation>
        <location evidence="1 12">Mitochondrion membrane</location>
        <topology evidence="1 12">Single-pass membrane protein</topology>
    </subcellularLocation>
</comment>
<proteinExistence type="inferred from homology"/>
<evidence type="ECO:0000313" key="14">
    <source>
        <dbReference type="EMBL" id="AVY52074.1"/>
    </source>
</evidence>
<evidence type="ECO:0000256" key="6">
    <source>
        <dbReference type="ARBA" id="ARBA00022781"/>
    </source>
</evidence>
<sequence>MPQLDPSPWFFIFIMSWLIFLFIFVYKIKGICPFQKPYTTLIMMPVARNWFWLWI</sequence>
<accession>A0A343W7G0</accession>
<name>A0A343W7G0_9ANUR</name>
<keyword evidence="3 12" id="KW-0813">Transport</keyword>
<evidence type="ECO:0000256" key="13">
    <source>
        <dbReference type="SAM" id="Phobius"/>
    </source>
</evidence>
<evidence type="ECO:0000256" key="3">
    <source>
        <dbReference type="ARBA" id="ARBA00022448"/>
    </source>
</evidence>
<keyword evidence="11" id="KW-0066">ATP synthesis</keyword>
<evidence type="ECO:0000256" key="12">
    <source>
        <dbReference type="RuleBase" id="RU003661"/>
    </source>
</evidence>
<dbReference type="InterPro" id="IPR001421">
    <property type="entry name" value="ATP8_metazoa"/>
</dbReference>
<keyword evidence="10 13" id="KW-0472">Membrane</keyword>
<evidence type="ECO:0000256" key="7">
    <source>
        <dbReference type="ARBA" id="ARBA00022989"/>
    </source>
</evidence>